<gene>
    <name evidence="7" type="primary">EOG090X07PD</name>
</gene>
<feature type="compositionally biased region" description="Basic residues" evidence="4">
    <location>
        <begin position="83"/>
        <end position="96"/>
    </location>
</feature>
<organism evidence="7">
    <name type="scientific">Moina brachiata</name>
    <dbReference type="NCBI Taxonomy" id="675436"/>
    <lineage>
        <taxon>Eukaryota</taxon>
        <taxon>Metazoa</taxon>
        <taxon>Ecdysozoa</taxon>
        <taxon>Arthropoda</taxon>
        <taxon>Crustacea</taxon>
        <taxon>Branchiopoda</taxon>
        <taxon>Diplostraca</taxon>
        <taxon>Cladocera</taxon>
        <taxon>Anomopoda</taxon>
        <taxon>Moinidae</taxon>
        <taxon>Moina</taxon>
    </lineage>
</organism>
<sequence length="753" mass="86462">MEFKIQLPRLPTEISVTRFATSRAQEMVAMTKWIESQRNTKLIFQKLPCHMRRRAMSHNPKRMPRALRAAHIAQFEKSGPIKQPKRPRRKYRRRPSRLLEEYKKRSSKSTWLETHIWHAKRFHMTHKWGYHLPERSCARSHRFCYRSVAKHTLLMDISYLCCIELQGPQSDILEGLSTLCDAKVGPTFASVANLKGDREGRVMLFQTHQGVKLPIGCVTYLWRHGDSPEERCLWIWSHPAFYSLLLSQLQLIFPNESGEPSVRVNENKSKLNRFRLRGPTAHTVVSELLNPEQLGILGDSLPPSAVVGVEVRDPRMLVAALRAHKVHRTTREPASNVDISSRSTLWDVSVREKVYAARQVLSESVINKRREELLVPGSVLPPQPEEIPIPILIVNAPNEGKRYIPGCDIILPEGWATAFWLALVFCGGHAGSLRDANRMNYEHGICRDLCLEIDSVAGKEEAKQTKDNLMEIYFKRPPKARTNYIKLATPYPFGADWKQLLRCWTSEMDSEFVVLRERRMLALLASKKTPTAESLAHYGHYLLRVSVKQLRDGEKLQGSDKVVVPSTIVESKKKLKYDSIDCLNEQANVVQGTLLMCNEINCAKTAMSRRSLAPLPYGFLICIELRKTDLTQKVHQICNKSRVFHSIQITNQLTVTHQHECTRVTVSYCVVCQDYLSVERKNQQMFFTNCKLINQHLDEEPVLHLKLVEHSVGTRKNFPSPEKHPELKLGTKHIGVSKLKILLKNAIFRNSYY</sequence>
<feature type="domain" description="Pop1 N-terminal" evidence="5">
    <location>
        <begin position="101"/>
        <end position="167"/>
    </location>
</feature>
<feature type="domain" description="POPLD" evidence="6">
    <location>
        <begin position="406"/>
        <end position="497"/>
    </location>
</feature>
<dbReference type="InterPro" id="IPR012590">
    <property type="entry name" value="POPLD_dom"/>
</dbReference>
<comment type="subcellular location">
    <subcellularLocation>
        <location evidence="1">Nucleus</location>
    </subcellularLocation>
</comment>
<evidence type="ECO:0000256" key="4">
    <source>
        <dbReference type="SAM" id="MobiDB-lite"/>
    </source>
</evidence>
<name>A0A4Y7NIK7_9CRUS</name>
<dbReference type="InterPro" id="IPR027266">
    <property type="entry name" value="TrmE/GcvT-like"/>
</dbReference>
<evidence type="ECO:0000256" key="1">
    <source>
        <dbReference type="ARBA" id="ARBA00004123"/>
    </source>
</evidence>
<dbReference type="AlphaFoldDB" id="A0A4Y7NIK7"/>
<evidence type="ECO:0000256" key="3">
    <source>
        <dbReference type="ARBA" id="ARBA00023242"/>
    </source>
</evidence>
<reference evidence="7" key="1">
    <citation type="submission" date="2018-08" db="EMBL/GenBank/DDBJ databases">
        <authorList>
            <person name="Cornetti L."/>
        </authorList>
    </citation>
    <scope>NUCLEOTIDE SEQUENCE</scope>
    <source>
        <strain evidence="7">DE-FRO-2-1</strain>
    </source>
</reference>
<dbReference type="GO" id="GO:0005655">
    <property type="term" value="C:nucleolar ribonuclease P complex"/>
    <property type="evidence" value="ECO:0007669"/>
    <property type="project" value="InterPro"/>
</dbReference>
<dbReference type="PANTHER" id="PTHR22731">
    <property type="entry name" value="RIBONUCLEASES P/MRP PROTEIN SUBUNIT POP1"/>
    <property type="match status" value="1"/>
</dbReference>
<dbReference type="Pfam" id="PF08170">
    <property type="entry name" value="POPLD"/>
    <property type="match status" value="1"/>
</dbReference>
<evidence type="ECO:0000256" key="2">
    <source>
        <dbReference type="ARBA" id="ARBA00022694"/>
    </source>
</evidence>
<evidence type="ECO:0000259" key="6">
    <source>
        <dbReference type="Pfam" id="PF08170"/>
    </source>
</evidence>
<dbReference type="EMBL" id="LR023442">
    <property type="protein sequence ID" value="SVE93061.1"/>
    <property type="molecule type" value="mRNA"/>
</dbReference>
<dbReference type="Pfam" id="PF06978">
    <property type="entry name" value="POP1_N"/>
    <property type="match status" value="2"/>
</dbReference>
<protein>
    <submittedName>
        <fullName evidence="7">EOG090X07PD</fullName>
    </submittedName>
</protein>
<dbReference type="GO" id="GO:0001682">
    <property type="term" value="P:tRNA 5'-leader removal"/>
    <property type="evidence" value="ECO:0007669"/>
    <property type="project" value="InterPro"/>
</dbReference>
<dbReference type="SUPFAM" id="SSF103025">
    <property type="entry name" value="Folate-binding domain"/>
    <property type="match status" value="1"/>
</dbReference>
<dbReference type="Gene3D" id="3.30.1360.120">
    <property type="entry name" value="Probable tRNA modification gtpase trme, domain 1"/>
    <property type="match status" value="1"/>
</dbReference>
<keyword evidence="2" id="KW-0819">tRNA processing</keyword>
<dbReference type="GO" id="GO:0000172">
    <property type="term" value="C:ribonuclease MRP complex"/>
    <property type="evidence" value="ECO:0007669"/>
    <property type="project" value="InterPro"/>
</dbReference>
<dbReference type="InterPro" id="IPR009723">
    <property type="entry name" value="Pop1_N"/>
</dbReference>
<dbReference type="PANTHER" id="PTHR22731:SF3">
    <property type="entry name" value="RIBONUCLEASES P_MRP PROTEIN SUBUNIT POP1"/>
    <property type="match status" value="1"/>
</dbReference>
<accession>A0A4Y7NIK7</accession>
<proteinExistence type="evidence at transcript level"/>
<evidence type="ECO:0000313" key="7">
    <source>
        <dbReference type="EMBL" id="SVE93061.1"/>
    </source>
</evidence>
<keyword evidence="3" id="KW-0539">Nucleus</keyword>
<evidence type="ECO:0000259" key="5">
    <source>
        <dbReference type="Pfam" id="PF06978"/>
    </source>
</evidence>
<feature type="region of interest" description="Disordered" evidence="4">
    <location>
        <begin position="74"/>
        <end position="99"/>
    </location>
</feature>
<dbReference type="InterPro" id="IPR039182">
    <property type="entry name" value="Pop1"/>
</dbReference>
<feature type="domain" description="Pop1 N-terminal" evidence="5">
    <location>
        <begin position="19"/>
        <end position="93"/>
    </location>
</feature>